<keyword evidence="6" id="KW-1185">Reference proteome</keyword>
<keyword evidence="1" id="KW-0805">Transcription regulation</keyword>
<dbReference type="SMART" id="SM00895">
    <property type="entry name" value="FCD"/>
    <property type="match status" value="1"/>
</dbReference>
<dbReference type="Pfam" id="PF00392">
    <property type="entry name" value="GntR"/>
    <property type="match status" value="1"/>
</dbReference>
<dbReference type="EMBL" id="JACHMO010000001">
    <property type="protein sequence ID" value="MBB5803386.1"/>
    <property type="molecule type" value="Genomic_DNA"/>
</dbReference>
<reference evidence="5 6" key="1">
    <citation type="submission" date="2020-08" db="EMBL/GenBank/DDBJ databases">
        <title>Sequencing the genomes of 1000 actinobacteria strains.</title>
        <authorList>
            <person name="Klenk H.-P."/>
        </authorList>
    </citation>
    <scope>NUCLEOTIDE SEQUENCE [LARGE SCALE GENOMIC DNA]</scope>
    <source>
        <strain evidence="5 6">DSM 45486</strain>
    </source>
</reference>
<evidence type="ECO:0000259" key="4">
    <source>
        <dbReference type="PROSITE" id="PS50949"/>
    </source>
</evidence>
<dbReference type="PROSITE" id="PS50949">
    <property type="entry name" value="HTH_GNTR"/>
    <property type="match status" value="1"/>
</dbReference>
<organism evidence="5 6">
    <name type="scientific">Saccharothrix ecbatanensis</name>
    <dbReference type="NCBI Taxonomy" id="1105145"/>
    <lineage>
        <taxon>Bacteria</taxon>
        <taxon>Bacillati</taxon>
        <taxon>Actinomycetota</taxon>
        <taxon>Actinomycetes</taxon>
        <taxon>Pseudonocardiales</taxon>
        <taxon>Pseudonocardiaceae</taxon>
        <taxon>Saccharothrix</taxon>
    </lineage>
</organism>
<sequence>MSAADDFAHPPLSRHLLSEGAYEIVRKSILDGTFPPGHQLVESQLARKLNVSQAPMREALRRLNHEGLVTVIPYKGSYVTEVSESEAAQAREVRNALEELAARTVTGNLGDEYVQRLTAEVEGMRKAATVNDIAAFRLHDTAFHRTVIEASGNAYLIRMWTQIEPILTALGVVSDPRWTGDRSVMAEVHGNLVTLLTGNDPEAAGMKFREHGRNLAH</sequence>
<dbReference type="CDD" id="cd07377">
    <property type="entry name" value="WHTH_GntR"/>
    <property type="match status" value="1"/>
</dbReference>
<dbReference type="InterPro" id="IPR036390">
    <property type="entry name" value="WH_DNA-bd_sf"/>
</dbReference>
<feature type="domain" description="HTH gntR-type" evidence="4">
    <location>
        <begin position="15"/>
        <end position="82"/>
    </location>
</feature>
<dbReference type="Gene3D" id="1.10.10.10">
    <property type="entry name" value="Winged helix-like DNA-binding domain superfamily/Winged helix DNA-binding domain"/>
    <property type="match status" value="1"/>
</dbReference>
<evidence type="ECO:0000256" key="2">
    <source>
        <dbReference type="ARBA" id="ARBA00023125"/>
    </source>
</evidence>
<evidence type="ECO:0000256" key="3">
    <source>
        <dbReference type="ARBA" id="ARBA00023163"/>
    </source>
</evidence>
<gene>
    <name evidence="5" type="ORF">F4560_003154</name>
</gene>
<dbReference type="Gene3D" id="1.20.120.530">
    <property type="entry name" value="GntR ligand-binding domain-like"/>
    <property type="match status" value="1"/>
</dbReference>
<dbReference type="SUPFAM" id="SSF48008">
    <property type="entry name" value="GntR ligand-binding domain-like"/>
    <property type="match status" value="1"/>
</dbReference>
<dbReference type="PANTHER" id="PTHR43537">
    <property type="entry name" value="TRANSCRIPTIONAL REGULATOR, GNTR FAMILY"/>
    <property type="match status" value="1"/>
</dbReference>
<dbReference type="Proteomes" id="UP000552097">
    <property type="component" value="Unassembled WGS sequence"/>
</dbReference>
<keyword evidence="2 5" id="KW-0238">DNA-binding</keyword>
<evidence type="ECO:0000313" key="5">
    <source>
        <dbReference type="EMBL" id="MBB5803386.1"/>
    </source>
</evidence>
<dbReference type="InterPro" id="IPR011711">
    <property type="entry name" value="GntR_C"/>
</dbReference>
<dbReference type="InterPro" id="IPR008920">
    <property type="entry name" value="TF_FadR/GntR_C"/>
</dbReference>
<accession>A0A7W9HJT5</accession>
<dbReference type="PANTHER" id="PTHR43537:SF45">
    <property type="entry name" value="GNTR FAMILY REGULATORY PROTEIN"/>
    <property type="match status" value="1"/>
</dbReference>
<keyword evidence="3" id="KW-0804">Transcription</keyword>
<proteinExistence type="predicted"/>
<comment type="caution">
    <text evidence="5">The sequence shown here is derived from an EMBL/GenBank/DDBJ whole genome shotgun (WGS) entry which is preliminary data.</text>
</comment>
<dbReference type="GO" id="GO:0003700">
    <property type="term" value="F:DNA-binding transcription factor activity"/>
    <property type="evidence" value="ECO:0007669"/>
    <property type="project" value="InterPro"/>
</dbReference>
<dbReference type="GO" id="GO:0003677">
    <property type="term" value="F:DNA binding"/>
    <property type="evidence" value="ECO:0007669"/>
    <property type="project" value="UniProtKB-KW"/>
</dbReference>
<dbReference type="InterPro" id="IPR000524">
    <property type="entry name" value="Tscrpt_reg_HTH_GntR"/>
</dbReference>
<dbReference type="Pfam" id="PF07729">
    <property type="entry name" value="FCD"/>
    <property type="match status" value="1"/>
</dbReference>
<name>A0A7W9HJT5_9PSEU</name>
<dbReference type="AlphaFoldDB" id="A0A7W9HJT5"/>
<protein>
    <submittedName>
        <fullName evidence="5">DNA-binding GntR family transcriptional regulator</fullName>
    </submittedName>
</protein>
<dbReference type="RefSeq" id="WP_184920704.1">
    <property type="nucleotide sequence ID" value="NZ_JACHMO010000001.1"/>
</dbReference>
<evidence type="ECO:0000313" key="6">
    <source>
        <dbReference type="Proteomes" id="UP000552097"/>
    </source>
</evidence>
<evidence type="ECO:0000256" key="1">
    <source>
        <dbReference type="ARBA" id="ARBA00023015"/>
    </source>
</evidence>
<dbReference type="InterPro" id="IPR036388">
    <property type="entry name" value="WH-like_DNA-bd_sf"/>
</dbReference>
<dbReference type="SUPFAM" id="SSF46785">
    <property type="entry name" value="Winged helix' DNA-binding domain"/>
    <property type="match status" value="1"/>
</dbReference>
<dbReference type="SMART" id="SM00345">
    <property type="entry name" value="HTH_GNTR"/>
    <property type="match status" value="1"/>
</dbReference>